<dbReference type="EMBL" id="JAMDLY010000010">
    <property type="protein sequence ID" value="MCY9529706.1"/>
    <property type="molecule type" value="Genomic_DNA"/>
</dbReference>
<dbReference type="Proteomes" id="UP001527090">
    <property type="component" value="Unassembled WGS sequence"/>
</dbReference>
<sequence>MKLLLNTYPYRFEHGYDLGFGPSCFPKLVEIIMAFHDENQLILFPYCEYDKNLEPHKEMIAENELSGFHYNVLFDPDGKLEATMCDHLFKYYYSQVESVENEEELKISLLKEFRDKKLEHLKEEDNDLINSIKELLYNLRFHTELHEQDLGLQEFINSRTITTNTDWLFQYEKPQHLKRIIWFNSTSPEDIMGTLEKTDWWFSCVITDSEKNPADYNYFLEYTEEHGLNDGDFDGMVLLIRTYNHDCFTKKVVPKLKNLFNNQLEIIV</sequence>
<evidence type="ECO:0000313" key="1">
    <source>
        <dbReference type="EMBL" id="MCY9529706.1"/>
    </source>
</evidence>
<evidence type="ECO:0000313" key="2">
    <source>
        <dbReference type="Proteomes" id="UP001527090"/>
    </source>
</evidence>
<name>A0ABT4E7J0_PAEAL</name>
<accession>A0ABT4E7J0</accession>
<keyword evidence="2" id="KW-1185">Reference proteome</keyword>
<gene>
    <name evidence="1" type="ORF">M5X04_10220</name>
</gene>
<comment type="caution">
    <text evidence="1">The sequence shown here is derived from an EMBL/GenBank/DDBJ whole genome shotgun (WGS) entry which is preliminary data.</text>
</comment>
<dbReference type="RefSeq" id="WP_268632043.1">
    <property type="nucleotide sequence ID" value="NZ_JAMDLY010000010.1"/>
</dbReference>
<organism evidence="1 2">
    <name type="scientific">Paenibacillus alvei</name>
    <name type="common">Bacillus alvei</name>
    <dbReference type="NCBI Taxonomy" id="44250"/>
    <lineage>
        <taxon>Bacteria</taxon>
        <taxon>Bacillati</taxon>
        <taxon>Bacillota</taxon>
        <taxon>Bacilli</taxon>
        <taxon>Bacillales</taxon>
        <taxon>Paenibacillaceae</taxon>
        <taxon>Paenibacillus</taxon>
    </lineage>
</organism>
<proteinExistence type="predicted"/>
<reference evidence="1 2" key="1">
    <citation type="submission" date="2022-05" db="EMBL/GenBank/DDBJ databases">
        <title>Genome Sequencing of Bee-Associated Microbes.</title>
        <authorList>
            <person name="Dunlap C."/>
        </authorList>
    </citation>
    <scope>NUCLEOTIDE SEQUENCE [LARGE SCALE GENOMIC DNA]</scope>
    <source>
        <strain evidence="1 2">NRRL NRS-750</strain>
    </source>
</reference>
<protein>
    <submittedName>
        <fullName evidence="1">Uncharacterized protein</fullName>
    </submittedName>
</protein>